<name>A0A9X2BAE6_9SPHI</name>
<evidence type="ECO:0000313" key="3">
    <source>
        <dbReference type="EMBL" id="MCJ8208712.1"/>
    </source>
</evidence>
<dbReference type="SUPFAM" id="SSF57884">
    <property type="entry name" value="Ada DNA repair protein, N-terminal domain (N-Ada 10)"/>
    <property type="match status" value="1"/>
</dbReference>
<sequence length="37" mass="4647">MNRVFFKDVTEAEANGYRPCRNCMYKEYQEWKNRQKL</sequence>
<dbReference type="AlphaFoldDB" id="A0A9X2BAE6"/>
<proteinExistence type="predicted"/>
<comment type="caution">
    <text evidence="3">The sequence shown here is derived from an EMBL/GenBank/DDBJ whole genome shotgun (WGS) entry which is preliminary data.</text>
</comment>
<dbReference type="InterPro" id="IPR035451">
    <property type="entry name" value="Ada-like_dom_sf"/>
</dbReference>
<dbReference type="GO" id="GO:0003677">
    <property type="term" value="F:DNA binding"/>
    <property type="evidence" value="ECO:0007669"/>
    <property type="project" value="InterPro"/>
</dbReference>
<dbReference type="Pfam" id="PF02805">
    <property type="entry name" value="Ada_Zn_binding"/>
    <property type="match status" value="1"/>
</dbReference>
<organism evidence="3 4">
    <name type="scientific">Mucilaginibacter straminoryzae</name>
    <dbReference type="NCBI Taxonomy" id="2932774"/>
    <lineage>
        <taxon>Bacteria</taxon>
        <taxon>Pseudomonadati</taxon>
        <taxon>Bacteroidota</taxon>
        <taxon>Sphingobacteriia</taxon>
        <taxon>Sphingobacteriales</taxon>
        <taxon>Sphingobacteriaceae</taxon>
        <taxon>Mucilaginibacter</taxon>
    </lineage>
</organism>
<dbReference type="GO" id="GO:0008270">
    <property type="term" value="F:zinc ion binding"/>
    <property type="evidence" value="ECO:0007669"/>
    <property type="project" value="InterPro"/>
</dbReference>
<dbReference type="GO" id="GO:0006355">
    <property type="term" value="P:regulation of DNA-templated transcription"/>
    <property type="evidence" value="ECO:0007669"/>
    <property type="project" value="InterPro"/>
</dbReference>
<evidence type="ECO:0000313" key="4">
    <source>
        <dbReference type="Proteomes" id="UP001139450"/>
    </source>
</evidence>
<protein>
    <recommendedName>
        <fullName evidence="2">Ada DNA repair metal-binding domain-containing protein</fullName>
    </recommendedName>
</protein>
<evidence type="ECO:0000256" key="1">
    <source>
        <dbReference type="ARBA" id="ARBA00023159"/>
    </source>
</evidence>
<feature type="domain" description="Ada DNA repair metal-binding" evidence="2">
    <location>
        <begin position="2"/>
        <end position="23"/>
    </location>
</feature>
<dbReference type="Gene3D" id="3.40.10.10">
    <property type="entry name" value="DNA Methylphosphotriester Repair Domain"/>
    <property type="match status" value="1"/>
</dbReference>
<accession>A0A9X2BAE6</accession>
<dbReference type="GO" id="GO:0008168">
    <property type="term" value="F:methyltransferase activity"/>
    <property type="evidence" value="ECO:0007669"/>
    <property type="project" value="InterPro"/>
</dbReference>
<keyword evidence="4" id="KW-1185">Reference proteome</keyword>
<gene>
    <name evidence="3" type="ORF">MUY27_03270</name>
</gene>
<reference evidence="3" key="1">
    <citation type="submission" date="2022-04" db="EMBL/GenBank/DDBJ databases">
        <title>Mucilaginibacter sp. RS28 isolated from freshwater.</title>
        <authorList>
            <person name="Ko S.-R."/>
        </authorList>
    </citation>
    <scope>NUCLEOTIDE SEQUENCE</scope>
    <source>
        <strain evidence="3">RS28</strain>
    </source>
</reference>
<dbReference type="EMBL" id="JALJEJ010000001">
    <property type="protein sequence ID" value="MCJ8208712.1"/>
    <property type="molecule type" value="Genomic_DNA"/>
</dbReference>
<keyword evidence="1" id="KW-0010">Activator</keyword>
<dbReference type="InterPro" id="IPR004026">
    <property type="entry name" value="Ada_DNA_repair_Zn-bd"/>
</dbReference>
<evidence type="ECO:0000259" key="2">
    <source>
        <dbReference type="Pfam" id="PF02805"/>
    </source>
</evidence>
<dbReference type="Proteomes" id="UP001139450">
    <property type="component" value="Unassembled WGS sequence"/>
</dbReference>
<dbReference type="GO" id="GO:0006281">
    <property type="term" value="P:DNA repair"/>
    <property type="evidence" value="ECO:0007669"/>
    <property type="project" value="InterPro"/>
</dbReference>